<dbReference type="GO" id="GO:0071555">
    <property type="term" value="P:cell wall organization"/>
    <property type="evidence" value="ECO:0007669"/>
    <property type="project" value="UniProtKB-KW"/>
</dbReference>
<evidence type="ECO:0000256" key="11">
    <source>
        <dbReference type="ARBA" id="ARBA00022960"/>
    </source>
</evidence>
<evidence type="ECO:0000256" key="3">
    <source>
        <dbReference type="ARBA" id="ARBA00007707"/>
    </source>
</evidence>
<evidence type="ECO:0000256" key="15">
    <source>
        <dbReference type="ARBA" id="ARBA00048247"/>
    </source>
</evidence>
<evidence type="ECO:0000313" key="20">
    <source>
        <dbReference type="Proteomes" id="UP000664417"/>
    </source>
</evidence>
<evidence type="ECO:0000256" key="12">
    <source>
        <dbReference type="ARBA" id="ARBA00022984"/>
    </source>
</evidence>
<keyword evidence="14" id="KW-0961">Cell wall biogenesis/degradation</keyword>
<evidence type="ECO:0000259" key="18">
    <source>
        <dbReference type="Pfam" id="PF25087"/>
    </source>
</evidence>
<dbReference type="InterPro" id="IPR038009">
    <property type="entry name" value="GlmU_C_LbH"/>
</dbReference>
<organism evidence="19 20">
    <name type="scientific">Acanthopleuribacter pedis</name>
    <dbReference type="NCBI Taxonomy" id="442870"/>
    <lineage>
        <taxon>Bacteria</taxon>
        <taxon>Pseudomonadati</taxon>
        <taxon>Acidobacteriota</taxon>
        <taxon>Holophagae</taxon>
        <taxon>Acanthopleuribacterales</taxon>
        <taxon>Acanthopleuribacteraceae</taxon>
        <taxon>Acanthopleuribacter</taxon>
    </lineage>
</organism>
<keyword evidence="6" id="KW-0808">Transferase</keyword>
<dbReference type="AlphaFoldDB" id="A0A8J7Q2F6"/>
<evidence type="ECO:0000256" key="16">
    <source>
        <dbReference type="ARBA" id="ARBA00048493"/>
    </source>
</evidence>
<dbReference type="RefSeq" id="WP_207857611.1">
    <property type="nucleotide sequence ID" value="NZ_JAFREP010000004.1"/>
</dbReference>
<dbReference type="PANTHER" id="PTHR43584:SF3">
    <property type="entry name" value="BIFUNCTIONAL PROTEIN GLMU"/>
    <property type="match status" value="1"/>
</dbReference>
<dbReference type="InterPro" id="IPR050065">
    <property type="entry name" value="GlmU-like"/>
</dbReference>
<comment type="catalytic activity">
    <reaction evidence="16">
        <text>N-acetyl-alpha-D-glucosamine 1-phosphate + UTP + H(+) = UDP-N-acetyl-alpha-D-glucosamine + diphosphate</text>
        <dbReference type="Rhea" id="RHEA:13509"/>
        <dbReference type="ChEBI" id="CHEBI:15378"/>
        <dbReference type="ChEBI" id="CHEBI:33019"/>
        <dbReference type="ChEBI" id="CHEBI:46398"/>
        <dbReference type="ChEBI" id="CHEBI:57705"/>
        <dbReference type="ChEBI" id="CHEBI:57776"/>
        <dbReference type="EC" id="2.7.7.23"/>
    </reaction>
</comment>
<dbReference type="SUPFAM" id="SSF51161">
    <property type="entry name" value="Trimeric LpxA-like enzymes"/>
    <property type="match status" value="1"/>
</dbReference>
<evidence type="ECO:0000256" key="4">
    <source>
        <dbReference type="ARBA" id="ARBA00007947"/>
    </source>
</evidence>
<evidence type="ECO:0000313" key="19">
    <source>
        <dbReference type="EMBL" id="MBO1318045.1"/>
    </source>
</evidence>
<dbReference type="PANTHER" id="PTHR43584">
    <property type="entry name" value="NUCLEOTIDYL TRANSFERASE"/>
    <property type="match status" value="1"/>
</dbReference>
<dbReference type="EMBL" id="JAFREP010000004">
    <property type="protein sequence ID" value="MBO1318045.1"/>
    <property type="molecule type" value="Genomic_DNA"/>
</dbReference>
<keyword evidence="12" id="KW-0573">Peptidoglycan synthesis</keyword>
<keyword evidence="8" id="KW-0479">Metal-binding</keyword>
<dbReference type="GO" id="GO:0019134">
    <property type="term" value="F:glucosamine-1-phosphate N-acetyltransferase activity"/>
    <property type="evidence" value="ECO:0007669"/>
    <property type="project" value="UniProtKB-EC"/>
</dbReference>
<dbReference type="GO" id="GO:0009252">
    <property type="term" value="P:peptidoglycan biosynthetic process"/>
    <property type="evidence" value="ECO:0007669"/>
    <property type="project" value="UniProtKB-KW"/>
</dbReference>
<evidence type="ECO:0000256" key="9">
    <source>
        <dbReference type="ARBA" id="ARBA00022737"/>
    </source>
</evidence>
<comment type="similarity">
    <text evidence="4">In the N-terminal section; belongs to the N-acetylglucosamine-1-phosphate uridyltransferase family.</text>
</comment>
<evidence type="ECO:0000256" key="6">
    <source>
        <dbReference type="ARBA" id="ARBA00022679"/>
    </source>
</evidence>
<keyword evidence="7" id="KW-0548">Nucleotidyltransferase</keyword>
<evidence type="ECO:0000256" key="13">
    <source>
        <dbReference type="ARBA" id="ARBA00023315"/>
    </source>
</evidence>
<dbReference type="InterPro" id="IPR056729">
    <property type="entry name" value="GMPPB_C"/>
</dbReference>
<dbReference type="InterPro" id="IPR001451">
    <property type="entry name" value="Hexapep"/>
</dbReference>
<comment type="caution">
    <text evidence="19">The sequence shown here is derived from an EMBL/GenBank/DDBJ whole genome shotgun (WGS) entry which is preliminary data.</text>
</comment>
<keyword evidence="5" id="KW-0963">Cytoplasm</keyword>
<comment type="similarity">
    <text evidence="3">In the C-terminal section; belongs to the transferase hexapeptide repeat family.</text>
</comment>
<evidence type="ECO:0000256" key="5">
    <source>
        <dbReference type="ARBA" id="ARBA00022490"/>
    </source>
</evidence>
<gene>
    <name evidence="19" type="ORF">J3U88_06185</name>
</gene>
<comment type="subcellular location">
    <subcellularLocation>
        <location evidence="2">Cytoplasm</location>
    </subcellularLocation>
</comment>
<proteinExistence type="inferred from homology"/>
<evidence type="ECO:0000256" key="1">
    <source>
        <dbReference type="ARBA" id="ARBA00001946"/>
    </source>
</evidence>
<sequence>MHITNLKIQVRVTEEWLAWPIAGLTLRERLTRVLQSFSEAPIAFVEPDTPISCTDHSDYLILGGAFPFLSRGLLLQLCEGKKYGEPRVAFPDKNQNAGVAFLPANHAPVEADSFPAFLDRLFDLADIDNQHCLQEVTGPVSLSSVNQYAFDRKMAQVLREGAIIPVPHQVFIEETVTVEAGAVIAPNVYLGGTTYLATGARVEMGSVLRDAVVAFGAQVKPYCVLEKCKVGAGAAVGPFAHLREGTDLGEDVKVGNFVETKKATLGAGSKASHLTYLGDAVIGRHCNIGAGTITCNYDGFSKHQTELGEGVFIGSGSQLVAPVTLGDGSYVAAGSAVTHDVPANALAVARSKQANKEDRAETIRRMARKKAARTDSE</sequence>
<dbReference type="GO" id="GO:0006048">
    <property type="term" value="P:UDP-N-acetylglucosamine biosynthetic process"/>
    <property type="evidence" value="ECO:0007669"/>
    <property type="project" value="InterPro"/>
</dbReference>
<keyword evidence="10" id="KW-0460">Magnesium</keyword>
<evidence type="ECO:0000256" key="2">
    <source>
        <dbReference type="ARBA" id="ARBA00004496"/>
    </source>
</evidence>
<dbReference type="CDD" id="cd03353">
    <property type="entry name" value="LbH_GlmU_C"/>
    <property type="match status" value="1"/>
</dbReference>
<evidence type="ECO:0000256" key="7">
    <source>
        <dbReference type="ARBA" id="ARBA00022695"/>
    </source>
</evidence>
<dbReference type="Pfam" id="PF25087">
    <property type="entry name" value="GMPPB_C"/>
    <property type="match status" value="1"/>
</dbReference>
<comment type="function">
    <text evidence="17">Catalyzes the last two sequential reactions in the de novo biosynthetic pathway for UDP-N-acetylglucosamine (UDP-GlcNAc). The C-terminal domain catalyzes the transfer of acetyl group from acetyl coenzyme A to glucosamine-1-phosphate (GlcN-1-P) to produce N-acetylglucosamine-1-phosphate (GlcNAc-1-P), which is converted into UDP-GlcNAc by the transfer of uridine 5-monophosphate (from uridine 5-triphosphate), a reaction catalyzed by the N-terminal domain.</text>
</comment>
<dbReference type="GO" id="GO:0046872">
    <property type="term" value="F:metal ion binding"/>
    <property type="evidence" value="ECO:0007669"/>
    <property type="project" value="UniProtKB-KW"/>
</dbReference>
<evidence type="ECO:0000256" key="14">
    <source>
        <dbReference type="ARBA" id="ARBA00023316"/>
    </source>
</evidence>
<comment type="cofactor">
    <cofactor evidence="1">
        <name>Mg(2+)</name>
        <dbReference type="ChEBI" id="CHEBI:18420"/>
    </cofactor>
</comment>
<dbReference type="InterPro" id="IPR011004">
    <property type="entry name" value="Trimer_LpxA-like_sf"/>
</dbReference>
<reference evidence="19" key="1">
    <citation type="submission" date="2021-03" db="EMBL/GenBank/DDBJ databases">
        <authorList>
            <person name="Wang G."/>
        </authorList>
    </citation>
    <scope>NUCLEOTIDE SEQUENCE</scope>
    <source>
        <strain evidence="19">KCTC 12899</strain>
    </source>
</reference>
<accession>A0A8J7Q2F6</accession>
<dbReference type="PROSITE" id="PS00101">
    <property type="entry name" value="HEXAPEP_TRANSFERASES"/>
    <property type="match status" value="1"/>
</dbReference>
<dbReference type="Proteomes" id="UP000664417">
    <property type="component" value="Unassembled WGS sequence"/>
</dbReference>
<dbReference type="GO" id="GO:0005737">
    <property type="term" value="C:cytoplasm"/>
    <property type="evidence" value="ECO:0007669"/>
    <property type="project" value="UniProtKB-SubCell"/>
</dbReference>
<feature type="domain" description="Mannose-1-phosphate guanyltransferase C-terminal" evidence="18">
    <location>
        <begin position="168"/>
        <end position="259"/>
    </location>
</feature>
<keyword evidence="13" id="KW-0012">Acyltransferase</keyword>
<evidence type="ECO:0000256" key="10">
    <source>
        <dbReference type="ARBA" id="ARBA00022842"/>
    </source>
</evidence>
<keyword evidence="11" id="KW-0133">Cell shape</keyword>
<dbReference type="GO" id="GO:0008360">
    <property type="term" value="P:regulation of cell shape"/>
    <property type="evidence" value="ECO:0007669"/>
    <property type="project" value="UniProtKB-KW"/>
</dbReference>
<dbReference type="Gene3D" id="2.160.10.10">
    <property type="entry name" value="Hexapeptide repeat proteins"/>
    <property type="match status" value="1"/>
</dbReference>
<dbReference type="Pfam" id="PF00132">
    <property type="entry name" value="Hexapep"/>
    <property type="match status" value="1"/>
</dbReference>
<comment type="catalytic activity">
    <reaction evidence="15">
        <text>alpha-D-glucosamine 1-phosphate + acetyl-CoA = N-acetyl-alpha-D-glucosamine 1-phosphate + CoA + H(+)</text>
        <dbReference type="Rhea" id="RHEA:13725"/>
        <dbReference type="ChEBI" id="CHEBI:15378"/>
        <dbReference type="ChEBI" id="CHEBI:57287"/>
        <dbReference type="ChEBI" id="CHEBI:57288"/>
        <dbReference type="ChEBI" id="CHEBI:57776"/>
        <dbReference type="ChEBI" id="CHEBI:58516"/>
        <dbReference type="EC" id="2.3.1.157"/>
    </reaction>
</comment>
<dbReference type="GO" id="GO:0003977">
    <property type="term" value="F:UDP-N-acetylglucosamine diphosphorylase activity"/>
    <property type="evidence" value="ECO:0007669"/>
    <property type="project" value="UniProtKB-EC"/>
</dbReference>
<protein>
    <recommendedName>
        <fullName evidence="18">Mannose-1-phosphate guanyltransferase C-terminal domain-containing protein</fullName>
    </recommendedName>
</protein>
<keyword evidence="20" id="KW-1185">Reference proteome</keyword>
<evidence type="ECO:0000256" key="8">
    <source>
        <dbReference type="ARBA" id="ARBA00022723"/>
    </source>
</evidence>
<name>A0A8J7Q2F6_9BACT</name>
<evidence type="ECO:0000256" key="17">
    <source>
        <dbReference type="ARBA" id="ARBA00049628"/>
    </source>
</evidence>
<dbReference type="InterPro" id="IPR018357">
    <property type="entry name" value="Hexapep_transf_CS"/>
</dbReference>
<keyword evidence="9" id="KW-0677">Repeat</keyword>